<reference evidence="2 3" key="1">
    <citation type="submission" date="2024-10" db="EMBL/GenBank/DDBJ databases">
        <authorList>
            <person name="Kim D."/>
        </authorList>
    </citation>
    <scope>NUCLEOTIDE SEQUENCE [LARGE SCALE GENOMIC DNA]</scope>
    <source>
        <strain evidence="2">BH-2024</strain>
    </source>
</reference>
<proteinExistence type="predicted"/>
<name>A0ABD2K7U7_9BILA</name>
<evidence type="ECO:0000313" key="2">
    <source>
        <dbReference type="EMBL" id="KAL3098785.1"/>
    </source>
</evidence>
<comment type="caution">
    <text evidence="2">The sequence shown here is derived from an EMBL/GenBank/DDBJ whole genome shotgun (WGS) entry which is preliminary data.</text>
</comment>
<evidence type="ECO:0000256" key="1">
    <source>
        <dbReference type="SAM" id="MobiDB-lite"/>
    </source>
</evidence>
<protein>
    <submittedName>
        <fullName evidence="2">Uncharacterized protein</fullName>
    </submittedName>
</protein>
<sequence>MRNKKQINWADRPHFLTHHSFASPSHSASHDIMQSAQNDQMEVEETSILTIITTTTTTTETESGQLVQQMANLMEKQNQLSDNIVKMLPILTDQQTKTL</sequence>
<evidence type="ECO:0000313" key="3">
    <source>
        <dbReference type="Proteomes" id="UP001620626"/>
    </source>
</evidence>
<accession>A0ABD2K7U7</accession>
<organism evidence="2 3">
    <name type="scientific">Heterodera trifolii</name>
    <dbReference type="NCBI Taxonomy" id="157864"/>
    <lineage>
        <taxon>Eukaryota</taxon>
        <taxon>Metazoa</taxon>
        <taxon>Ecdysozoa</taxon>
        <taxon>Nematoda</taxon>
        <taxon>Chromadorea</taxon>
        <taxon>Rhabditida</taxon>
        <taxon>Tylenchina</taxon>
        <taxon>Tylenchomorpha</taxon>
        <taxon>Tylenchoidea</taxon>
        <taxon>Heteroderidae</taxon>
        <taxon>Heteroderinae</taxon>
        <taxon>Heterodera</taxon>
    </lineage>
</organism>
<dbReference type="EMBL" id="JBICBT010000819">
    <property type="protein sequence ID" value="KAL3098785.1"/>
    <property type="molecule type" value="Genomic_DNA"/>
</dbReference>
<gene>
    <name evidence="2" type="ORF">niasHT_024539</name>
</gene>
<keyword evidence="3" id="KW-1185">Reference proteome</keyword>
<dbReference type="Proteomes" id="UP001620626">
    <property type="component" value="Unassembled WGS sequence"/>
</dbReference>
<feature type="region of interest" description="Disordered" evidence="1">
    <location>
        <begin position="21"/>
        <end position="40"/>
    </location>
</feature>
<dbReference type="AlphaFoldDB" id="A0ABD2K7U7"/>